<dbReference type="PANTHER" id="PTHR48040">
    <property type="entry name" value="PLEIOTROPIC DRUG RESISTANCE PROTEIN 1-LIKE ISOFORM X1"/>
    <property type="match status" value="1"/>
</dbReference>
<comment type="caution">
    <text evidence="2">The sequence shown here is derived from an EMBL/GenBank/DDBJ whole genome shotgun (WGS) entry which is preliminary data.</text>
</comment>
<protein>
    <submittedName>
        <fullName evidence="2">Uncharacterized protein</fullName>
    </submittedName>
</protein>
<gene>
    <name evidence="2" type="ORF">RHSIM_Rhsim04G0112800</name>
</gene>
<feature type="transmembrane region" description="Helical" evidence="1">
    <location>
        <begin position="20"/>
        <end position="39"/>
    </location>
</feature>
<keyword evidence="1" id="KW-0472">Membrane</keyword>
<keyword evidence="3" id="KW-1185">Reference proteome</keyword>
<accession>A0A834HBE3</accession>
<keyword evidence="1" id="KW-1133">Transmembrane helix</keyword>
<keyword evidence="1" id="KW-0812">Transmembrane</keyword>
<evidence type="ECO:0000256" key="1">
    <source>
        <dbReference type="SAM" id="Phobius"/>
    </source>
</evidence>
<dbReference type="PANTHER" id="PTHR48040:SF35">
    <property type="entry name" value="ABC TRANSPORTER G FAMILY MEMBER 39-LIKE"/>
    <property type="match status" value="1"/>
</dbReference>
<organism evidence="2 3">
    <name type="scientific">Rhododendron simsii</name>
    <name type="common">Sims's rhododendron</name>
    <dbReference type="NCBI Taxonomy" id="118357"/>
    <lineage>
        <taxon>Eukaryota</taxon>
        <taxon>Viridiplantae</taxon>
        <taxon>Streptophyta</taxon>
        <taxon>Embryophyta</taxon>
        <taxon>Tracheophyta</taxon>
        <taxon>Spermatophyta</taxon>
        <taxon>Magnoliopsida</taxon>
        <taxon>eudicotyledons</taxon>
        <taxon>Gunneridae</taxon>
        <taxon>Pentapetalae</taxon>
        <taxon>asterids</taxon>
        <taxon>Ericales</taxon>
        <taxon>Ericaceae</taxon>
        <taxon>Ericoideae</taxon>
        <taxon>Rhodoreae</taxon>
        <taxon>Rhododendron</taxon>
    </lineage>
</organism>
<reference evidence="2" key="1">
    <citation type="submission" date="2019-11" db="EMBL/GenBank/DDBJ databases">
        <authorList>
            <person name="Liu Y."/>
            <person name="Hou J."/>
            <person name="Li T.-Q."/>
            <person name="Guan C.-H."/>
            <person name="Wu X."/>
            <person name="Wu H.-Z."/>
            <person name="Ling F."/>
            <person name="Zhang R."/>
            <person name="Shi X.-G."/>
            <person name="Ren J.-P."/>
            <person name="Chen E.-F."/>
            <person name="Sun J.-M."/>
        </authorList>
    </citation>
    <scope>NUCLEOTIDE SEQUENCE</scope>
    <source>
        <strain evidence="2">Adult_tree_wgs_1</strain>
        <tissue evidence="2">Leaves</tissue>
    </source>
</reference>
<dbReference type="EMBL" id="WJXA01000004">
    <property type="protein sequence ID" value="KAF7145015.1"/>
    <property type="molecule type" value="Genomic_DNA"/>
</dbReference>
<dbReference type="OrthoDB" id="66620at2759"/>
<dbReference type="AlphaFoldDB" id="A0A834HBE3"/>
<sequence length="112" mass="12533">MISQSSHHRSSLCRQETSFLSVLEVCFYTTVWGVLLFFFGQIGFRVGLNLPTIEVRFKKLSVGAENYVGSRALPTILNFTINMLEGLFSHLPNRKKPITILNDVSGNIKPGS</sequence>
<evidence type="ECO:0000313" key="2">
    <source>
        <dbReference type="EMBL" id="KAF7145015.1"/>
    </source>
</evidence>
<proteinExistence type="predicted"/>
<dbReference type="Proteomes" id="UP000626092">
    <property type="component" value="Unassembled WGS sequence"/>
</dbReference>
<evidence type="ECO:0000313" key="3">
    <source>
        <dbReference type="Proteomes" id="UP000626092"/>
    </source>
</evidence>
<name>A0A834HBE3_RHOSS</name>